<proteinExistence type="predicted"/>
<reference evidence="3" key="1">
    <citation type="journal article" date="2014" name="Nat. Commun.">
        <title>Genomic adaptations of the halophilic Dead Sea filamentous fungus Eurotium rubrum.</title>
        <authorList>
            <person name="Kis-Papo T."/>
            <person name="Weig A.R."/>
            <person name="Riley R."/>
            <person name="Persoh D."/>
            <person name="Salamov A."/>
            <person name="Sun H."/>
            <person name="Lipzen A."/>
            <person name="Wasser S.P."/>
            <person name="Rambold G."/>
            <person name="Grigoriev I.V."/>
            <person name="Nevo E."/>
        </authorList>
    </citation>
    <scope>NUCLEOTIDE SEQUENCE [LARGE SCALE GENOMIC DNA]</scope>
    <source>
        <strain evidence="3">CBS 135680</strain>
    </source>
</reference>
<dbReference type="AlphaFoldDB" id="A0A017SHX0"/>
<evidence type="ECO:0000313" key="3">
    <source>
        <dbReference type="Proteomes" id="UP000019804"/>
    </source>
</evidence>
<dbReference type="InterPro" id="IPR021858">
    <property type="entry name" value="Fun_TF"/>
</dbReference>
<dbReference type="PROSITE" id="PS51257">
    <property type="entry name" value="PROKAR_LIPOPROTEIN"/>
    <property type="match status" value="1"/>
</dbReference>
<keyword evidence="1" id="KW-1133">Transmembrane helix</keyword>
<feature type="transmembrane region" description="Helical" evidence="1">
    <location>
        <begin position="16"/>
        <end position="35"/>
    </location>
</feature>
<feature type="non-terminal residue" evidence="2">
    <location>
        <position position="94"/>
    </location>
</feature>
<dbReference type="Proteomes" id="UP000019804">
    <property type="component" value="Unassembled WGS sequence"/>
</dbReference>
<keyword evidence="1" id="KW-0812">Transmembrane</keyword>
<sequence>MVRKGLESLDAIDDPWLMSFGLFPAFLIAVACVQVPDRELLGEQLDRIEMARRFRNVQVCRNVIRNSWACYDAGERKSWDWIRLMKAQGLSMSV</sequence>
<dbReference type="GeneID" id="63696740"/>
<gene>
    <name evidence="2" type="ORF">EURHEDRAFT_411414</name>
</gene>
<dbReference type="HOGENOM" id="CLU_2391829_0_0_1"/>
<evidence type="ECO:0000256" key="1">
    <source>
        <dbReference type="SAM" id="Phobius"/>
    </source>
</evidence>
<accession>A0A017SHX0</accession>
<dbReference type="RefSeq" id="XP_040639947.1">
    <property type="nucleotide sequence ID" value="XM_040781616.1"/>
</dbReference>
<keyword evidence="3" id="KW-1185">Reference proteome</keyword>
<evidence type="ECO:0000313" key="2">
    <source>
        <dbReference type="EMBL" id="EYE96259.1"/>
    </source>
</evidence>
<dbReference type="Pfam" id="PF11951">
    <property type="entry name" value="Fungal_trans_2"/>
    <property type="match status" value="1"/>
</dbReference>
<name>A0A017SHX0_ASPRC</name>
<organism evidence="2 3">
    <name type="scientific">Aspergillus ruber (strain CBS 135680)</name>
    <dbReference type="NCBI Taxonomy" id="1388766"/>
    <lineage>
        <taxon>Eukaryota</taxon>
        <taxon>Fungi</taxon>
        <taxon>Dikarya</taxon>
        <taxon>Ascomycota</taxon>
        <taxon>Pezizomycotina</taxon>
        <taxon>Eurotiomycetes</taxon>
        <taxon>Eurotiomycetidae</taxon>
        <taxon>Eurotiales</taxon>
        <taxon>Aspergillaceae</taxon>
        <taxon>Aspergillus</taxon>
        <taxon>Aspergillus subgen. Aspergillus</taxon>
    </lineage>
</organism>
<dbReference type="OrthoDB" id="434972at2759"/>
<dbReference type="EMBL" id="KK088419">
    <property type="protein sequence ID" value="EYE96259.1"/>
    <property type="molecule type" value="Genomic_DNA"/>
</dbReference>
<dbReference type="STRING" id="1388766.A0A017SHX0"/>
<keyword evidence="1" id="KW-0472">Membrane</keyword>
<protein>
    <submittedName>
        <fullName evidence="2">Uncharacterized protein</fullName>
    </submittedName>
</protein>